<comment type="caution">
    <text evidence="23">The sequence shown here is derived from an EMBL/GenBank/DDBJ whole genome shotgun (WGS) entry which is preliminary data.</text>
</comment>
<dbReference type="Pfam" id="PF04389">
    <property type="entry name" value="Peptidase_M28"/>
    <property type="match status" value="1"/>
</dbReference>
<keyword evidence="7 23" id="KW-0121">Carboxypeptidase</keyword>
<evidence type="ECO:0000256" key="14">
    <source>
        <dbReference type="ARBA" id="ARBA00023034"/>
    </source>
</evidence>
<dbReference type="PANTHER" id="PTHR12053">
    <property type="entry name" value="PROTEASE FAMILY M28 PLASMA GLUTAMATE CARBOXYPEPTIDASE-RELATED"/>
    <property type="match status" value="1"/>
</dbReference>
<dbReference type="GO" id="GO:0006508">
    <property type="term" value="P:proteolysis"/>
    <property type="evidence" value="ECO:0007669"/>
    <property type="project" value="UniProtKB-KW"/>
</dbReference>
<keyword evidence="18" id="KW-0458">Lysosome</keyword>
<dbReference type="PANTHER" id="PTHR12053:SF3">
    <property type="entry name" value="CARBOXYPEPTIDASE Q"/>
    <property type="match status" value="1"/>
</dbReference>
<evidence type="ECO:0000256" key="11">
    <source>
        <dbReference type="ARBA" id="ARBA00022801"/>
    </source>
</evidence>
<evidence type="ECO:0000256" key="8">
    <source>
        <dbReference type="ARBA" id="ARBA00022670"/>
    </source>
</evidence>
<evidence type="ECO:0000256" key="1">
    <source>
        <dbReference type="ARBA" id="ARBA00004240"/>
    </source>
</evidence>
<dbReference type="GO" id="GO:0005764">
    <property type="term" value="C:lysosome"/>
    <property type="evidence" value="ECO:0007669"/>
    <property type="project" value="UniProtKB-SubCell"/>
</dbReference>
<evidence type="ECO:0000256" key="13">
    <source>
        <dbReference type="ARBA" id="ARBA00022833"/>
    </source>
</evidence>
<dbReference type="Gene3D" id="3.50.30.30">
    <property type="match status" value="1"/>
</dbReference>
<keyword evidence="8" id="KW-0645">Protease</keyword>
<dbReference type="InterPro" id="IPR007484">
    <property type="entry name" value="Peptidase_M28"/>
</dbReference>
<keyword evidence="15" id="KW-0482">Metalloprotease</keyword>
<evidence type="ECO:0000256" key="9">
    <source>
        <dbReference type="ARBA" id="ARBA00022723"/>
    </source>
</evidence>
<keyword evidence="10 21" id="KW-0732">Signal</keyword>
<dbReference type="GO" id="GO:0046872">
    <property type="term" value="F:metal ion binding"/>
    <property type="evidence" value="ECO:0007669"/>
    <property type="project" value="UniProtKB-KW"/>
</dbReference>
<keyword evidence="12" id="KW-0256">Endoplasmic reticulum</keyword>
<dbReference type="GO" id="GO:0004180">
    <property type="term" value="F:carboxypeptidase activity"/>
    <property type="evidence" value="ECO:0007669"/>
    <property type="project" value="UniProtKB-KW"/>
</dbReference>
<evidence type="ECO:0000256" key="10">
    <source>
        <dbReference type="ARBA" id="ARBA00022729"/>
    </source>
</evidence>
<evidence type="ECO:0000256" key="5">
    <source>
        <dbReference type="ARBA" id="ARBA00014116"/>
    </source>
</evidence>
<evidence type="ECO:0000313" key="23">
    <source>
        <dbReference type="EMBL" id="NIK87449.1"/>
    </source>
</evidence>
<dbReference type="SUPFAM" id="SSF53187">
    <property type="entry name" value="Zn-dependent exopeptidases"/>
    <property type="match status" value="1"/>
</dbReference>
<dbReference type="AlphaFoldDB" id="A0A846MW43"/>
<dbReference type="Proteomes" id="UP000570514">
    <property type="component" value="Unassembled WGS sequence"/>
</dbReference>
<evidence type="ECO:0000256" key="15">
    <source>
        <dbReference type="ARBA" id="ARBA00023049"/>
    </source>
</evidence>
<evidence type="ECO:0000256" key="2">
    <source>
        <dbReference type="ARBA" id="ARBA00004371"/>
    </source>
</evidence>
<proteinExistence type="predicted"/>
<evidence type="ECO:0000256" key="3">
    <source>
        <dbReference type="ARBA" id="ARBA00004555"/>
    </source>
</evidence>
<comment type="subunit">
    <text evidence="19">Homodimer. The monomeric form is inactive while the homodimer is active.</text>
</comment>
<keyword evidence="14" id="KW-0333">Golgi apparatus</keyword>
<evidence type="ECO:0000256" key="16">
    <source>
        <dbReference type="ARBA" id="ARBA00023145"/>
    </source>
</evidence>
<gene>
    <name evidence="23" type="ORF">FHS83_000767</name>
</gene>
<keyword evidence="9" id="KW-0479">Metal-binding</keyword>
<feature type="signal peptide" evidence="21">
    <location>
        <begin position="1"/>
        <end position="20"/>
    </location>
</feature>
<evidence type="ECO:0000256" key="18">
    <source>
        <dbReference type="ARBA" id="ARBA00023228"/>
    </source>
</evidence>
<dbReference type="InterPro" id="IPR039866">
    <property type="entry name" value="CPQ"/>
</dbReference>
<evidence type="ECO:0000256" key="7">
    <source>
        <dbReference type="ARBA" id="ARBA00022645"/>
    </source>
</evidence>
<keyword evidence="16" id="KW-0865">Zymogen</keyword>
<keyword evidence="13" id="KW-0862">Zinc</keyword>
<evidence type="ECO:0000313" key="24">
    <source>
        <dbReference type="Proteomes" id="UP000570514"/>
    </source>
</evidence>
<feature type="domain" description="Peptidase M28" evidence="22">
    <location>
        <begin position="249"/>
        <end position="437"/>
    </location>
</feature>
<organism evidence="23 24">
    <name type="scientific">Rhizomicrobium palustre</name>
    <dbReference type="NCBI Taxonomy" id="189966"/>
    <lineage>
        <taxon>Bacteria</taxon>
        <taxon>Pseudomonadati</taxon>
        <taxon>Pseudomonadota</taxon>
        <taxon>Alphaproteobacteria</taxon>
        <taxon>Micropepsales</taxon>
        <taxon>Micropepsaceae</taxon>
        <taxon>Rhizomicrobium</taxon>
    </lineage>
</organism>
<sequence length="455" mass="47837">MKFAVSASAAALVFASALNAADISTATQLRDKALGDQTAWKVLESLTTEIGGRPIGSPAYERSKVWAEAKLKELGFTNIRTETFLQDTWQRGAESAEIVGPYPQPLTIIGLGRSMPTPKKGIEAEVVVLKSYAALLAAPEGTFKGKIVVVNEPMTRTQDGSGYGAAVPARNGDGEAAKRGAVAYLVRSISTSQSRAPHTGTSGGPGLRIPAAALGVPDADLLENMAARGPVRIRLNMQSTTKAKSTLFNISGEIKGSEKPDEVIVIGGHLDSWDPGTGAIDDGAGIAITTAAAHLIDQLPKHPKRSIRVVFWGSEENGGSSEAYLAAHKDELPKIVLAGESDLGADNVFKLDLPKGALGTPEASLLPGLLSPLRIIVSRQPSTHGGSDTEGLQEAGVPMIHFANDATRYFDIHHSADDTLAVVHPDELAQNVAAWASVIYLMADSDIDFRGGTKK</sequence>
<keyword evidence="24" id="KW-1185">Reference proteome</keyword>
<evidence type="ECO:0000256" key="6">
    <source>
        <dbReference type="ARBA" id="ARBA00022525"/>
    </source>
</evidence>
<keyword evidence="11" id="KW-0378">Hydrolase</keyword>
<dbReference type="GO" id="GO:0005576">
    <property type="term" value="C:extracellular region"/>
    <property type="evidence" value="ECO:0007669"/>
    <property type="project" value="UniProtKB-SubCell"/>
</dbReference>
<dbReference type="EMBL" id="JAASRM010000001">
    <property type="protein sequence ID" value="NIK87449.1"/>
    <property type="molecule type" value="Genomic_DNA"/>
</dbReference>
<reference evidence="23 24" key="1">
    <citation type="submission" date="2020-03" db="EMBL/GenBank/DDBJ databases">
        <title>Genomic Encyclopedia of Type Strains, Phase IV (KMG-IV): sequencing the most valuable type-strain genomes for metagenomic binning, comparative biology and taxonomic classification.</title>
        <authorList>
            <person name="Goeker M."/>
        </authorList>
    </citation>
    <scope>NUCLEOTIDE SEQUENCE [LARGE SCALE GENOMIC DNA]</scope>
    <source>
        <strain evidence="23 24">DSM 19867</strain>
    </source>
</reference>
<keyword evidence="17" id="KW-0325">Glycoprotein</keyword>
<name>A0A846MW43_9PROT</name>
<feature type="chain" id="PRO_5032315630" description="Carboxypeptidase Q" evidence="21">
    <location>
        <begin position="21"/>
        <end position="455"/>
    </location>
</feature>
<dbReference type="Gene3D" id="3.40.630.10">
    <property type="entry name" value="Zn peptidases"/>
    <property type="match status" value="1"/>
</dbReference>
<comment type="subcellular location">
    <subcellularLocation>
        <location evidence="1">Endoplasmic reticulum</location>
    </subcellularLocation>
    <subcellularLocation>
        <location evidence="3">Golgi apparatus</location>
    </subcellularLocation>
    <subcellularLocation>
        <location evidence="2">Lysosome</location>
    </subcellularLocation>
    <subcellularLocation>
        <location evidence="4">Secreted</location>
    </subcellularLocation>
</comment>
<evidence type="ECO:0000256" key="19">
    <source>
        <dbReference type="ARBA" id="ARBA00025833"/>
    </source>
</evidence>
<keyword evidence="6" id="KW-0964">Secreted</keyword>
<evidence type="ECO:0000256" key="12">
    <source>
        <dbReference type="ARBA" id="ARBA00022824"/>
    </source>
</evidence>
<dbReference type="RefSeq" id="WP_167081076.1">
    <property type="nucleotide sequence ID" value="NZ_BAAADC010000001.1"/>
</dbReference>
<protein>
    <recommendedName>
        <fullName evidence="5">Carboxypeptidase Q</fullName>
    </recommendedName>
    <alternativeName>
        <fullName evidence="20">Plasma glutamate carboxypeptidase</fullName>
    </alternativeName>
</protein>
<evidence type="ECO:0000256" key="21">
    <source>
        <dbReference type="SAM" id="SignalP"/>
    </source>
</evidence>
<evidence type="ECO:0000256" key="20">
    <source>
        <dbReference type="ARBA" id="ARBA00033328"/>
    </source>
</evidence>
<evidence type="ECO:0000256" key="4">
    <source>
        <dbReference type="ARBA" id="ARBA00004613"/>
    </source>
</evidence>
<dbReference type="GO" id="GO:0070573">
    <property type="term" value="F:metallodipeptidase activity"/>
    <property type="evidence" value="ECO:0007669"/>
    <property type="project" value="InterPro"/>
</dbReference>
<accession>A0A846MW43</accession>
<evidence type="ECO:0000256" key="17">
    <source>
        <dbReference type="ARBA" id="ARBA00023180"/>
    </source>
</evidence>
<evidence type="ECO:0000259" key="22">
    <source>
        <dbReference type="Pfam" id="PF04389"/>
    </source>
</evidence>